<dbReference type="Proteomes" id="UP000187203">
    <property type="component" value="Unassembled WGS sequence"/>
</dbReference>
<proteinExistence type="predicted"/>
<dbReference type="EMBL" id="AWUE01016099">
    <property type="protein sequence ID" value="OMO94221.1"/>
    <property type="molecule type" value="Genomic_DNA"/>
</dbReference>
<dbReference type="AlphaFoldDB" id="A0A1R3JHD6"/>
<sequence>MNLQVKQLKNATIKIAGSTMNTTTVMSKEVSVLHLLNMEEGKGEFNYSCKDHSYVLKASNILLRNDGAYLFYDYKFSSLEDWVRRMYSKCLDLHSYKNMIDNVVPPPIWWRENPDGSSFIGLVRSSVNSSSAKPLSG</sequence>
<name>A0A1R3JHD6_9ROSI</name>
<keyword evidence="2" id="KW-1185">Reference proteome</keyword>
<evidence type="ECO:0000313" key="2">
    <source>
        <dbReference type="Proteomes" id="UP000187203"/>
    </source>
</evidence>
<protein>
    <submittedName>
        <fullName evidence="1">Uncharacterized protein</fullName>
    </submittedName>
</protein>
<reference evidence="2" key="1">
    <citation type="submission" date="2013-09" db="EMBL/GenBank/DDBJ databases">
        <title>Corchorus olitorius genome sequencing.</title>
        <authorList>
            <person name="Alam M."/>
            <person name="Haque M.S."/>
            <person name="Islam M.S."/>
            <person name="Emdad E.M."/>
            <person name="Islam M.M."/>
            <person name="Ahmed B."/>
            <person name="Halim A."/>
            <person name="Hossen Q.M.M."/>
            <person name="Hossain M.Z."/>
            <person name="Ahmed R."/>
            <person name="Khan M.M."/>
            <person name="Islam R."/>
            <person name="Rashid M.M."/>
            <person name="Khan S.A."/>
            <person name="Rahman M.S."/>
            <person name="Alam M."/>
            <person name="Yahiya A.S."/>
            <person name="Khan M.S."/>
            <person name="Azam M.S."/>
            <person name="Haque T."/>
            <person name="Lashkar M.Z.H."/>
            <person name="Akhand A.I."/>
            <person name="Morshed G."/>
            <person name="Roy S."/>
            <person name="Uddin K.S."/>
            <person name="Rabeya T."/>
            <person name="Hossain A.S."/>
            <person name="Chowdhury A."/>
            <person name="Snigdha A.R."/>
            <person name="Mortoza M.S."/>
            <person name="Matin S.A."/>
            <person name="Hoque S.M.E."/>
            <person name="Islam M.K."/>
            <person name="Roy D.K."/>
            <person name="Haider R."/>
            <person name="Moosa M.M."/>
            <person name="Elias S.M."/>
            <person name="Hasan A.M."/>
            <person name="Jahan S."/>
            <person name="Shafiuddin M."/>
            <person name="Mahmood N."/>
            <person name="Shommy N.S."/>
        </authorList>
    </citation>
    <scope>NUCLEOTIDE SEQUENCE [LARGE SCALE GENOMIC DNA]</scope>
    <source>
        <strain evidence="2">cv. O-4</strain>
    </source>
</reference>
<accession>A0A1R3JHD6</accession>
<gene>
    <name evidence="1" type="ORF">COLO4_16462</name>
</gene>
<organism evidence="1 2">
    <name type="scientific">Corchorus olitorius</name>
    <dbReference type="NCBI Taxonomy" id="93759"/>
    <lineage>
        <taxon>Eukaryota</taxon>
        <taxon>Viridiplantae</taxon>
        <taxon>Streptophyta</taxon>
        <taxon>Embryophyta</taxon>
        <taxon>Tracheophyta</taxon>
        <taxon>Spermatophyta</taxon>
        <taxon>Magnoliopsida</taxon>
        <taxon>eudicotyledons</taxon>
        <taxon>Gunneridae</taxon>
        <taxon>Pentapetalae</taxon>
        <taxon>rosids</taxon>
        <taxon>malvids</taxon>
        <taxon>Malvales</taxon>
        <taxon>Malvaceae</taxon>
        <taxon>Grewioideae</taxon>
        <taxon>Apeibeae</taxon>
        <taxon>Corchorus</taxon>
    </lineage>
</organism>
<comment type="caution">
    <text evidence="1">The sequence shown here is derived from an EMBL/GenBank/DDBJ whole genome shotgun (WGS) entry which is preliminary data.</text>
</comment>
<evidence type="ECO:0000313" key="1">
    <source>
        <dbReference type="EMBL" id="OMO94221.1"/>
    </source>
</evidence>